<dbReference type="InterPro" id="IPR036661">
    <property type="entry name" value="Luciferase-like_sf"/>
</dbReference>
<sequence>HSHPPIWMACGNPGSFAKAGSLGIGAIAFNFEPIFNLKGRIEAYKEAAENPVEILGDYQNNNVMMTNAVICLNDRKRAREIAISKGRGYLVTMVNLYHDTMPKSADAVTWPEPPFDLSQGGDEFLDFVIESGLMLVGTPEEVCEQIEAYQAVGTDQLVFGINDGMSHEENLEMIELFGEKVIPEFDKTSEHSTSVYRRNAQGPKYPPFNGPVNPDLVHTVLPENAILGLDGK</sequence>
<dbReference type="InterPro" id="IPR050766">
    <property type="entry name" value="Bact_Lucif_Oxidored"/>
</dbReference>
<dbReference type="PANTHER" id="PTHR30137:SF8">
    <property type="entry name" value="BLR5498 PROTEIN"/>
    <property type="match status" value="1"/>
</dbReference>
<evidence type="ECO:0000256" key="1">
    <source>
        <dbReference type="ARBA" id="ARBA00023002"/>
    </source>
</evidence>
<proteinExistence type="predicted"/>
<dbReference type="Proteomes" id="UP001551482">
    <property type="component" value="Unassembled WGS sequence"/>
</dbReference>
<evidence type="ECO:0000259" key="3">
    <source>
        <dbReference type="Pfam" id="PF00296"/>
    </source>
</evidence>
<dbReference type="Pfam" id="PF00296">
    <property type="entry name" value="Bac_luciferase"/>
    <property type="match status" value="1"/>
</dbReference>
<dbReference type="EMBL" id="JBEZFP010000250">
    <property type="protein sequence ID" value="MEU8140143.1"/>
    <property type="molecule type" value="Genomic_DNA"/>
</dbReference>
<comment type="caution">
    <text evidence="4">The sequence shown here is derived from an EMBL/GenBank/DDBJ whole genome shotgun (WGS) entry which is preliminary data.</text>
</comment>
<keyword evidence="5" id="KW-1185">Reference proteome</keyword>
<evidence type="ECO:0000313" key="4">
    <source>
        <dbReference type="EMBL" id="MEU8140143.1"/>
    </source>
</evidence>
<gene>
    <name evidence="4" type="ORF">AB0C36_42500</name>
</gene>
<keyword evidence="1" id="KW-0560">Oxidoreductase</keyword>
<dbReference type="SUPFAM" id="SSF51679">
    <property type="entry name" value="Bacterial luciferase-like"/>
    <property type="match status" value="1"/>
</dbReference>
<evidence type="ECO:0000313" key="5">
    <source>
        <dbReference type="Proteomes" id="UP001551482"/>
    </source>
</evidence>
<keyword evidence="2" id="KW-0503">Monooxygenase</keyword>
<dbReference type="CDD" id="cd00347">
    <property type="entry name" value="Flavin_utilizing_monoxygenases"/>
    <property type="match status" value="1"/>
</dbReference>
<feature type="non-terminal residue" evidence="4">
    <location>
        <position position="1"/>
    </location>
</feature>
<dbReference type="PANTHER" id="PTHR30137">
    <property type="entry name" value="LUCIFERASE-LIKE MONOOXYGENASE"/>
    <property type="match status" value="1"/>
</dbReference>
<dbReference type="InterPro" id="IPR011251">
    <property type="entry name" value="Luciferase-like_dom"/>
</dbReference>
<protein>
    <submittedName>
        <fullName evidence="4">LLM class flavin-dependent oxidoreductase</fullName>
    </submittedName>
</protein>
<dbReference type="Gene3D" id="3.20.20.30">
    <property type="entry name" value="Luciferase-like domain"/>
    <property type="match status" value="1"/>
</dbReference>
<evidence type="ECO:0000256" key="2">
    <source>
        <dbReference type="ARBA" id="ARBA00023033"/>
    </source>
</evidence>
<organism evidence="4 5">
    <name type="scientific">Streptodolium elevatio</name>
    <dbReference type="NCBI Taxonomy" id="3157996"/>
    <lineage>
        <taxon>Bacteria</taxon>
        <taxon>Bacillati</taxon>
        <taxon>Actinomycetota</taxon>
        <taxon>Actinomycetes</taxon>
        <taxon>Kitasatosporales</taxon>
        <taxon>Streptomycetaceae</taxon>
        <taxon>Streptodolium</taxon>
    </lineage>
</organism>
<reference evidence="4 5" key="1">
    <citation type="submission" date="2024-06" db="EMBL/GenBank/DDBJ databases">
        <title>The Natural Products Discovery Center: Release of the First 8490 Sequenced Strains for Exploring Actinobacteria Biosynthetic Diversity.</title>
        <authorList>
            <person name="Kalkreuter E."/>
            <person name="Kautsar S.A."/>
            <person name="Yang D."/>
            <person name="Bader C.D."/>
            <person name="Teijaro C.N."/>
            <person name="Fluegel L."/>
            <person name="Davis C.M."/>
            <person name="Simpson J.R."/>
            <person name="Lauterbach L."/>
            <person name="Steele A.D."/>
            <person name="Gui C."/>
            <person name="Meng S."/>
            <person name="Li G."/>
            <person name="Viehrig K."/>
            <person name="Ye F."/>
            <person name="Su P."/>
            <person name="Kiefer A.F."/>
            <person name="Nichols A."/>
            <person name="Cepeda A.J."/>
            <person name="Yan W."/>
            <person name="Fan B."/>
            <person name="Jiang Y."/>
            <person name="Adhikari A."/>
            <person name="Zheng C.-J."/>
            <person name="Schuster L."/>
            <person name="Cowan T.M."/>
            <person name="Smanski M.J."/>
            <person name="Chevrette M.G."/>
            <person name="De Carvalho L.P.S."/>
            <person name="Shen B."/>
        </authorList>
    </citation>
    <scope>NUCLEOTIDE SEQUENCE [LARGE SCALE GENOMIC DNA]</scope>
    <source>
        <strain evidence="4 5">NPDC048946</strain>
    </source>
</reference>
<dbReference type="RefSeq" id="WP_358364999.1">
    <property type="nucleotide sequence ID" value="NZ_JBEZFP010000250.1"/>
</dbReference>
<feature type="domain" description="Luciferase-like" evidence="3">
    <location>
        <begin position="4"/>
        <end position="156"/>
    </location>
</feature>
<accession>A0ABV3DWN6</accession>
<name>A0ABV3DWN6_9ACTN</name>